<sequence>MASPGELLIESCRRNNVDLLQDEVFSRETSLYSAPQNHLAIAKLINSTRTPLGESALHMAAKHGSYDVLDVLLDQEGVEIDHPEPRNGETPLHFAVRYTVEGGPQAVVDLLLDAGCDPRIRDKHGRKPVELVGKDNSTLRDALLKAEVMAEAERGGGDTVVDDEDGE</sequence>
<dbReference type="PANTHER" id="PTHR24198">
    <property type="entry name" value="ANKYRIN REPEAT AND PROTEIN KINASE DOMAIN-CONTAINING PROTEIN"/>
    <property type="match status" value="1"/>
</dbReference>
<dbReference type="Proteomes" id="UP000799421">
    <property type="component" value="Unassembled WGS sequence"/>
</dbReference>
<evidence type="ECO:0000256" key="2">
    <source>
        <dbReference type="ARBA" id="ARBA00023043"/>
    </source>
</evidence>
<dbReference type="Gene3D" id="1.25.40.20">
    <property type="entry name" value="Ankyrin repeat-containing domain"/>
    <property type="match status" value="1"/>
</dbReference>
<feature type="repeat" description="ANK" evidence="3">
    <location>
        <begin position="87"/>
        <end position="123"/>
    </location>
</feature>
<keyword evidence="1" id="KW-0677">Repeat</keyword>
<dbReference type="SUPFAM" id="SSF48403">
    <property type="entry name" value="Ankyrin repeat"/>
    <property type="match status" value="1"/>
</dbReference>
<organism evidence="4 5">
    <name type="scientific">Piedraia hortae CBS 480.64</name>
    <dbReference type="NCBI Taxonomy" id="1314780"/>
    <lineage>
        <taxon>Eukaryota</taxon>
        <taxon>Fungi</taxon>
        <taxon>Dikarya</taxon>
        <taxon>Ascomycota</taxon>
        <taxon>Pezizomycotina</taxon>
        <taxon>Dothideomycetes</taxon>
        <taxon>Dothideomycetidae</taxon>
        <taxon>Capnodiales</taxon>
        <taxon>Piedraiaceae</taxon>
        <taxon>Piedraia</taxon>
    </lineage>
</organism>
<evidence type="ECO:0000256" key="3">
    <source>
        <dbReference type="PROSITE-ProRule" id="PRU00023"/>
    </source>
</evidence>
<dbReference type="OrthoDB" id="9995210at2759"/>
<keyword evidence="2 3" id="KW-0040">ANK repeat</keyword>
<dbReference type="SMART" id="SM00248">
    <property type="entry name" value="ANK"/>
    <property type="match status" value="2"/>
</dbReference>
<dbReference type="PRINTS" id="PR01415">
    <property type="entry name" value="ANKYRIN"/>
</dbReference>
<dbReference type="PROSITE" id="PS50297">
    <property type="entry name" value="ANK_REP_REGION"/>
    <property type="match status" value="2"/>
</dbReference>
<protein>
    <submittedName>
        <fullName evidence="4">Ankyrin</fullName>
    </submittedName>
</protein>
<reference evidence="4" key="1">
    <citation type="journal article" date="2020" name="Stud. Mycol.">
        <title>101 Dothideomycetes genomes: a test case for predicting lifestyles and emergence of pathogens.</title>
        <authorList>
            <person name="Haridas S."/>
            <person name="Albert R."/>
            <person name="Binder M."/>
            <person name="Bloem J."/>
            <person name="Labutti K."/>
            <person name="Salamov A."/>
            <person name="Andreopoulos B."/>
            <person name="Baker S."/>
            <person name="Barry K."/>
            <person name="Bills G."/>
            <person name="Bluhm B."/>
            <person name="Cannon C."/>
            <person name="Castanera R."/>
            <person name="Culley D."/>
            <person name="Daum C."/>
            <person name="Ezra D."/>
            <person name="Gonzalez J."/>
            <person name="Henrissat B."/>
            <person name="Kuo A."/>
            <person name="Liang C."/>
            <person name="Lipzen A."/>
            <person name="Lutzoni F."/>
            <person name="Magnuson J."/>
            <person name="Mondo S."/>
            <person name="Nolan M."/>
            <person name="Ohm R."/>
            <person name="Pangilinan J."/>
            <person name="Park H.-J."/>
            <person name="Ramirez L."/>
            <person name="Alfaro M."/>
            <person name="Sun H."/>
            <person name="Tritt A."/>
            <person name="Yoshinaga Y."/>
            <person name="Zwiers L.-H."/>
            <person name="Turgeon B."/>
            <person name="Goodwin S."/>
            <person name="Spatafora J."/>
            <person name="Crous P."/>
            <person name="Grigoriev I."/>
        </authorList>
    </citation>
    <scope>NUCLEOTIDE SEQUENCE</scope>
    <source>
        <strain evidence="4">CBS 480.64</strain>
    </source>
</reference>
<dbReference type="PROSITE" id="PS50088">
    <property type="entry name" value="ANK_REPEAT"/>
    <property type="match status" value="2"/>
</dbReference>
<gene>
    <name evidence="4" type="ORF">K470DRAFT_259968</name>
</gene>
<evidence type="ECO:0000313" key="5">
    <source>
        <dbReference type="Proteomes" id="UP000799421"/>
    </source>
</evidence>
<keyword evidence="5" id="KW-1185">Reference proteome</keyword>
<feature type="repeat" description="ANK" evidence="3">
    <location>
        <begin position="52"/>
        <end position="74"/>
    </location>
</feature>
<evidence type="ECO:0000313" key="4">
    <source>
        <dbReference type="EMBL" id="KAF2858290.1"/>
    </source>
</evidence>
<dbReference type="EMBL" id="MU006013">
    <property type="protein sequence ID" value="KAF2858290.1"/>
    <property type="molecule type" value="Genomic_DNA"/>
</dbReference>
<name>A0A6A7BSV0_9PEZI</name>
<proteinExistence type="predicted"/>
<dbReference type="AlphaFoldDB" id="A0A6A7BSV0"/>
<dbReference type="Pfam" id="PF12796">
    <property type="entry name" value="Ank_2"/>
    <property type="match status" value="1"/>
</dbReference>
<accession>A0A6A7BSV0</accession>
<dbReference type="PANTHER" id="PTHR24198:SF165">
    <property type="entry name" value="ANKYRIN REPEAT-CONTAINING PROTEIN-RELATED"/>
    <property type="match status" value="1"/>
</dbReference>
<dbReference type="InterPro" id="IPR036770">
    <property type="entry name" value="Ankyrin_rpt-contain_sf"/>
</dbReference>
<dbReference type="InterPro" id="IPR002110">
    <property type="entry name" value="Ankyrin_rpt"/>
</dbReference>
<evidence type="ECO:0000256" key="1">
    <source>
        <dbReference type="ARBA" id="ARBA00022737"/>
    </source>
</evidence>